<keyword evidence="3 6" id="KW-1133">Transmembrane helix</keyword>
<evidence type="ECO:0000313" key="10">
    <source>
        <dbReference type="Proteomes" id="UP000176288"/>
    </source>
</evidence>
<dbReference type="GO" id="GO:0005886">
    <property type="term" value="C:plasma membrane"/>
    <property type="evidence" value="ECO:0007669"/>
    <property type="project" value="UniProtKB-SubCell"/>
</dbReference>
<evidence type="ECO:0000256" key="1">
    <source>
        <dbReference type="ARBA" id="ARBA00004651"/>
    </source>
</evidence>
<feature type="compositionally biased region" description="Polar residues" evidence="5">
    <location>
        <begin position="1"/>
        <end position="28"/>
    </location>
</feature>
<dbReference type="InterPro" id="IPR017871">
    <property type="entry name" value="ABC_transporter-like_CS"/>
</dbReference>
<feature type="transmembrane region" description="Helical" evidence="6">
    <location>
        <begin position="143"/>
        <end position="160"/>
    </location>
</feature>
<evidence type="ECO:0000256" key="5">
    <source>
        <dbReference type="SAM" id="MobiDB-lite"/>
    </source>
</evidence>
<evidence type="ECO:0000256" key="2">
    <source>
        <dbReference type="ARBA" id="ARBA00022692"/>
    </source>
</evidence>
<dbReference type="PANTHER" id="PTHR43394:SF1">
    <property type="entry name" value="ATP-BINDING CASSETTE SUB-FAMILY B MEMBER 10, MITOCHONDRIAL"/>
    <property type="match status" value="1"/>
</dbReference>
<feature type="region of interest" description="Disordered" evidence="5">
    <location>
        <begin position="1"/>
        <end position="41"/>
    </location>
</feature>
<dbReference type="AlphaFoldDB" id="A0A1D9MIA1"/>
<dbReference type="PROSITE" id="PS50929">
    <property type="entry name" value="ABC_TM1F"/>
    <property type="match status" value="1"/>
</dbReference>
<dbReference type="PANTHER" id="PTHR43394">
    <property type="entry name" value="ATP-DEPENDENT PERMEASE MDL1, MITOCHONDRIAL"/>
    <property type="match status" value="1"/>
</dbReference>
<dbReference type="GO" id="GO:0015421">
    <property type="term" value="F:ABC-type oligopeptide transporter activity"/>
    <property type="evidence" value="ECO:0007669"/>
    <property type="project" value="TreeGrafter"/>
</dbReference>
<dbReference type="GO" id="GO:0016887">
    <property type="term" value="F:ATP hydrolysis activity"/>
    <property type="evidence" value="ECO:0007669"/>
    <property type="project" value="InterPro"/>
</dbReference>
<keyword evidence="4 6" id="KW-0472">Membrane</keyword>
<dbReference type="Pfam" id="PF00005">
    <property type="entry name" value="ABC_tran"/>
    <property type="match status" value="1"/>
</dbReference>
<dbReference type="STRING" id="1912795.BK816_00855"/>
<dbReference type="EMBL" id="CP017812">
    <property type="protein sequence ID" value="AOZ72022.1"/>
    <property type="molecule type" value="Genomic_DNA"/>
</dbReference>
<dbReference type="SUPFAM" id="SSF52540">
    <property type="entry name" value="P-loop containing nucleoside triphosphate hydrolases"/>
    <property type="match status" value="1"/>
</dbReference>
<dbReference type="GO" id="GO:0005524">
    <property type="term" value="F:ATP binding"/>
    <property type="evidence" value="ECO:0007669"/>
    <property type="project" value="InterPro"/>
</dbReference>
<reference evidence="9 10" key="1">
    <citation type="submission" date="2016-10" db="EMBL/GenBank/DDBJ databases">
        <title>Actinomyces aegypiusis sp. nov., isolated from the Aegypius monachus in Qinghai Tibet Plateau China.</title>
        <authorList>
            <person name="Wang Y."/>
        </authorList>
    </citation>
    <scope>NUCLEOTIDE SEQUENCE [LARGE SCALE GENOMIC DNA]</scope>
    <source>
        <strain evidence="9 10">VUL4_3</strain>
    </source>
</reference>
<gene>
    <name evidence="9" type="ORF">BK816_00855</name>
</gene>
<organism evidence="9 10">
    <name type="scientific">Boudabousia tangfeifanii</name>
    <dbReference type="NCBI Taxonomy" id="1912795"/>
    <lineage>
        <taxon>Bacteria</taxon>
        <taxon>Bacillati</taxon>
        <taxon>Actinomycetota</taxon>
        <taxon>Actinomycetes</taxon>
        <taxon>Actinomycetales</taxon>
        <taxon>Actinomycetaceae</taxon>
        <taxon>Boudabousia</taxon>
    </lineage>
</organism>
<dbReference type="OrthoDB" id="4966664at2"/>
<dbReference type="SUPFAM" id="SSF90123">
    <property type="entry name" value="ABC transporter transmembrane region"/>
    <property type="match status" value="1"/>
</dbReference>
<feature type="transmembrane region" description="Helical" evidence="6">
    <location>
        <begin position="243"/>
        <end position="263"/>
    </location>
</feature>
<evidence type="ECO:0000256" key="4">
    <source>
        <dbReference type="ARBA" id="ARBA00023136"/>
    </source>
</evidence>
<dbReference type="InterPro" id="IPR036640">
    <property type="entry name" value="ABC1_TM_sf"/>
</dbReference>
<dbReference type="InterPro" id="IPR003439">
    <property type="entry name" value="ABC_transporter-like_ATP-bd"/>
</dbReference>
<dbReference type="Gene3D" id="3.40.50.300">
    <property type="entry name" value="P-loop containing nucleotide triphosphate hydrolases"/>
    <property type="match status" value="1"/>
</dbReference>
<evidence type="ECO:0000313" key="9">
    <source>
        <dbReference type="EMBL" id="AOZ72022.1"/>
    </source>
</evidence>
<dbReference type="Proteomes" id="UP000176288">
    <property type="component" value="Chromosome"/>
</dbReference>
<name>A0A1D9MIA1_9ACTO</name>
<dbReference type="PROSITE" id="PS00211">
    <property type="entry name" value="ABC_TRANSPORTER_1"/>
    <property type="match status" value="1"/>
</dbReference>
<feature type="domain" description="ABC transporter" evidence="7">
    <location>
        <begin position="438"/>
        <end position="688"/>
    </location>
</feature>
<dbReference type="Gene3D" id="1.20.1560.10">
    <property type="entry name" value="ABC transporter type 1, transmembrane domain"/>
    <property type="match status" value="1"/>
</dbReference>
<protein>
    <recommendedName>
        <fullName evidence="11">ABC transporter ATP-binding protein</fullName>
    </recommendedName>
</protein>
<proteinExistence type="predicted"/>
<keyword evidence="10" id="KW-1185">Reference proteome</keyword>
<dbReference type="CDD" id="cd07346">
    <property type="entry name" value="ABC_6TM_exporters"/>
    <property type="match status" value="1"/>
</dbReference>
<dbReference type="InterPro" id="IPR011527">
    <property type="entry name" value="ABC1_TM_dom"/>
</dbReference>
<keyword evidence="2 6" id="KW-0812">Transmembrane</keyword>
<evidence type="ECO:0008006" key="11">
    <source>
        <dbReference type="Google" id="ProtNLM"/>
    </source>
</evidence>
<dbReference type="InterPro" id="IPR027417">
    <property type="entry name" value="P-loop_NTPase"/>
</dbReference>
<evidence type="ECO:0000259" key="8">
    <source>
        <dbReference type="PROSITE" id="PS50929"/>
    </source>
</evidence>
<feature type="domain" description="ABC transmembrane type-1" evidence="8">
    <location>
        <begin position="110"/>
        <end position="379"/>
    </location>
</feature>
<dbReference type="KEGG" id="avu:BK816_00855"/>
<dbReference type="InterPro" id="IPR039421">
    <property type="entry name" value="Type_1_exporter"/>
</dbReference>
<feature type="transmembrane region" description="Helical" evidence="6">
    <location>
        <begin position="110"/>
        <end position="131"/>
    </location>
</feature>
<sequence length="693" mass="74628">MSSQENTSFPPGNTMPSAGNSQETTGATSIAPPKTPPVSEALGQKSFGKLDYLSVAKQEQLTLAPVAREPKWGSIYQPIPFGQGMPIPKSRPHLYWLTFKRNWKMAIPHVLVVFLTYSAVSWLPIAGGNLLDAFINHGLSSALLWPGLILLLAILISAFADGAGQEVGYLFATRSAYDSCQLSAHQSIVNGRAVNAELSPGDVIRTVDEDSFTIGFFLESISQAIGAVVIAAVLAWYMLGVSMLMGLVVLISVPFFTLAKILLLKPIQKRLDVLRDTNGELTSIANDAVMGLRILRGLGGEKQYLQRYLGQSQKVCDQGIILAPWNAAAELTSIASNAVITALVLAVGSQQVFQGNLEAGQLVAFFGLTRAINLVVGRLDNMIRFIPMAQVAARRVLKLYQVPLTWENVEFMAEDVAGSPEQLGTLHDPTTDSTYPAGQFTVVVPAAEKTGEELASRLAALTPESDVTWRQGNPNESGSDSALRLSRLPLRWVRRQVLYSHGEAGLFAGTLRSAVLGPQARPTKPLPVEQAMAWDQIRTDLDESELRLPDGQKTDRDPQLLAALDHAACGDVLGSLKHGLDGQIAEKGRNLSGGQRQRVSLARALAQDAPTLLLVNPTSALDANTEARVASSLQQVRQGKTTIVVSASPVLAHLADQVVFVSEDGNSTTGTHQELWETSEAYRQVLRRIGGNA</sequence>
<evidence type="ECO:0000256" key="3">
    <source>
        <dbReference type="ARBA" id="ARBA00022989"/>
    </source>
</evidence>
<evidence type="ECO:0000259" key="7">
    <source>
        <dbReference type="PROSITE" id="PS50893"/>
    </source>
</evidence>
<dbReference type="PROSITE" id="PS50893">
    <property type="entry name" value="ABC_TRANSPORTER_2"/>
    <property type="match status" value="1"/>
</dbReference>
<comment type="subcellular location">
    <subcellularLocation>
        <location evidence="1">Cell membrane</location>
        <topology evidence="1">Multi-pass membrane protein</topology>
    </subcellularLocation>
</comment>
<dbReference type="RefSeq" id="WP_071163488.1">
    <property type="nucleotide sequence ID" value="NZ_CP017812.1"/>
</dbReference>
<accession>A0A1D9MIA1</accession>
<evidence type="ECO:0000256" key="6">
    <source>
        <dbReference type="SAM" id="Phobius"/>
    </source>
</evidence>
<dbReference type="Pfam" id="PF00664">
    <property type="entry name" value="ABC_membrane"/>
    <property type="match status" value="1"/>
</dbReference>